<name>A0A0E8NU84_MYCTX</name>
<dbReference type="Proteomes" id="UP000050139">
    <property type="component" value="Unassembled WGS sequence"/>
</dbReference>
<protein>
    <submittedName>
        <fullName evidence="3">Antitoxin MazE6</fullName>
    </submittedName>
    <submittedName>
        <fullName evidence="1">CopG family DNA-binding protein</fullName>
    </submittedName>
</protein>
<reference evidence="3 7" key="3">
    <citation type="submission" date="2016-04" db="EMBL/GenBank/DDBJ databases">
        <authorList>
            <person name="Bigi M."/>
            <person name="Bigi F."/>
            <person name="Soria M.A."/>
        </authorList>
    </citation>
    <scope>NUCLEOTIDE SEQUENCE [LARGE SCALE GENOMIC DNA]</scope>
    <source>
        <strain evidence="3 7">6548</strain>
    </source>
</reference>
<dbReference type="EMBL" id="LR027516">
    <property type="protein sequence ID" value="VCU50272.1"/>
    <property type="molecule type" value="Genomic_DNA"/>
</dbReference>
<reference evidence="4 8" key="5">
    <citation type="submission" date="2018-08" db="EMBL/GenBank/DDBJ databases">
        <authorList>
            <person name="Fokvardsen B D."/>
            <person name="Norman A."/>
        </authorList>
    </citation>
    <scope>NUCLEOTIDE SEQUENCE [LARGE SCALE GENOMIC DNA]</scope>
    <source>
        <strain evidence="4 8">DKC2</strain>
    </source>
</reference>
<accession>A0A0E8NU84</accession>
<reference evidence="3 7" key="4">
    <citation type="submission" date="2017-02" db="EMBL/GenBank/DDBJ databases">
        <title>Protein polymorphisms may explain contrasting epidemiological fitness of two variants of a multidrug-resistant Mycobacterium tuberculosis strain.</title>
        <authorList>
            <person name="Bigi M.M."/>
            <person name="Lopez B."/>
            <person name="Blanco F.C."/>
            <person name="Sasiain M.C."/>
            <person name="De La Barrera S."/>
            <person name="Ritacco V."/>
            <person name="Bigi F."/>
            <person name="Soria M.A."/>
        </authorList>
    </citation>
    <scope>NUCLEOTIDE SEQUENCE [LARGE SCALE GENOMIC DNA]</scope>
    <source>
        <strain evidence="3 7">6548</strain>
    </source>
</reference>
<evidence type="ECO:0000313" key="2">
    <source>
        <dbReference type="EMBL" id="CLW57225.1"/>
    </source>
</evidence>
<reference evidence="2 6" key="2">
    <citation type="submission" date="2015-03" db="EMBL/GenBank/DDBJ databases">
        <authorList>
            <consortium name="Pathogen Informatics"/>
            <person name="Murphy D."/>
        </authorList>
    </citation>
    <scope>NUCLEOTIDE SEQUENCE [LARGE SCALE GENOMIC DNA]</scope>
    <source>
        <strain evidence="2 6">0268S</strain>
    </source>
</reference>
<reference evidence="1 5" key="1">
    <citation type="submission" date="2015-03" db="EMBL/GenBank/DDBJ databases">
        <authorList>
            <consortium name="Pathogen Informatics"/>
        </authorList>
    </citation>
    <scope>NUCLEOTIDE SEQUENCE [LARGE SCALE GENOMIC DNA]</scope>
    <source>
        <strain evidence="1 5">C09601061</strain>
    </source>
</reference>
<proteinExistence type="predicted"/>
<evidence type="ECO:0000313" key="7">
    <source>
        <dbReference type="Proteomes" id="UP000189452"/>
    </source>
</evidence>
<dbReference type="GO" id="GO:0003677">
    <property type="term" value="F:DNA binding"/>
    <property type="evidence" value="ECO:0007669"/>
    <property type="project" value="UniProtKB-KW"/>
</dbReference>
<dbReference type="Proteomes" id="UP000046680">
    <property type="component" value="Unassembled WGS sequence"/>
</dbReference>
<keyword evidence="1" id="KW-0238">DNA-binding</keyword>
<gene>
    <name evidence="3" type="primary">mazE6</name>
    <name evidence="3" type="ORF">A4S10_02100</name>
    <name evidence="4" type="ORF">DKC2_2111</name>
    <name evidence="1" type="ORF">ERS007657_03035</name>
    <name evidence="2" type="ORF">ERS094118_02840</name>
</gene>
<evidence type="ECO:0000313" key="5">
    <source>
        <dbReference type="Proteomes" id="UP000046680"/>
    </source>
</evidence>
<dbReference type="EMBL" id="COPH01000022">
    <property type="protein sequence ID" value="CLW57225.1"/>
    <property type="molecule type" value="Genomic_DNA"/>
</dbReference>
<organism evidence="3 7">
    <name type="scientific">Mycobacterium tuberculosis</name>
    <dbReference type="NCBI Taxonomy" id="1773"/>
    <lineage>
        <taxon>Bacteria</taxon>
        <taxon>Bacillati</taxon>
        <taxon>Actinomycetota</taxon>
        <taxon>Actinomycetes</taxon>
        <taxon>Mycobacteriales</taxon>
        <taxon>Mycobacteriaceae</taxon>
        <taxon>Mycobacterium</taxon>
        <taxon>Mycobacterium tuberculosis complex</taxon>
    </lineage>
</organism>
<dbReference type="Proteomes" id="UP000300237">
    <property type="component" value="Chromosome"/>
</dbReference>
<dbReference type="EMBL" id="LWDQ01000001">
    <property type="protein sequence ID" value="OMH59929.1"/>
    <property type="molecule type" value="Genomic_DNA"/>
</dbReference>
<dbReference type="Proteomes" id="UP000189452">
    <property type="component" value="Chromosome"/>
</dbReference>
<evidence type="ECO:0000313" key="4">
    <source>
        <dbReference type="EMBL" id="VCU50272.1"/>
    </source>
</evidence>
<evidence type="ECO:0000313" key="1">
    <source>
        <dbReference type="EMBL" id="CFR92944.1"/>
    </source>
</evidence>
<evidence type="ECO:0000313" key="3">
    <source>
        <dbReference type="EMBL" id="OMH59929.1"/>
    </source>
</evidence>
<evidence type="ECO:0000313" key="6">
    <source>
        <dbReference type="Proteomes" id="UP000050139"/>
    </source>
</evidence>
<sequence length="59" mass="6728">MSRSEFFTKAAQRYLHELDAQLLTGQIDRALESIHGTDEAEALAVANAYRVLETMDDEW</sequence>
<evidence type="ECO:0000313" key="8">
    <source>
        <dbReference type="Proteomes" id="UP000300237"/>
    </source>
</evidence>
<dbReference type="EMBL" id="CGCX01001335">
    <property type="protein sequence ID" value="CFR92944.1"/>
    <property type="molecule type" value="Genomic_DNA"/>
</dbReference>
<dbReference type="AlphaFoldDB" id="A0A0E8NU84"/>